<dbReference type="Gene3D" id="3.40.50.300">
    <property type="entry name" value="P-loop containing nucleotide triphosphate hydrolases"/>
    <property type="match status" value="1"/>
</dbReference>
<feature type="binding site" evidence="3">
    <location>
        <position position="77"/>
    </location>
    <ligand>
        <name>GTP</name>
        <dbReference type="ChEBI" id="CHEBI:37565"/>
    </ligand>
</feature>
<evidence type="ECO:0000256" key="4">
    <source>
        <dbReference type="PIRSR" id="PIRSR606689-2"/>
    </source>
</evidence>
<dbReference type="InterPro" id="IPR006689">
    <property type="entry name" value="Small_GTPase_ARF/SAR"/>
</dbReference>
<dbReference type="GO" id="GO:0046872">
    <property type="term" value="F:metal ion binding"/>
    <property type="evidence" value="ECO:0007669"/>
    <property type="project" value="UniProtKB-KW"/>
</dbReference>
<dbReference type="GO" id="GO:0034067">
    <property type="term" value="P:protein localization to Golgi apparatus"/>
    <property type="evidence" value="ECO:0007669"/>
    <property type="project" value="TreeGrafter"/>
</dbReference>
<dbReference type="OrthoDB" id="414781at2759"/>
<dbReference type="GO" id="GO:0005794">
    <property type="term" value="C:Golgi apparatus"/>
    <property type="evidence" value="ECO:0007669"/>
    <property type="project" value="TreeGrafter"/>
</dbReference>
<dbReference type="GO" id="GO:0005525">
    <property type="term" value="F:GTP binding"/>
    <property type="evidence" value="ECO:0007669"/>
    <property type="project" value="UniProtKB-KW"/>
</dbReference>
<reference evidence="6" key="1">
    <citation type="submission" date="2022-07" db="EMBL/GenBank/DDBJ databases">
        <title>Phylogenomic reconstructions and comparative analyses of Kickxellomycotina fungi.</title>
        <authorList>
            <person name="Reynolds N.K."/>
            <person name="Stajich J.E."/>
            <person name="Barry K."/>
            <person name="Grigoriev I.V."/>
            <person name="Crous P."/>
            <person name="Smith M.E."/>
        </authorList>
    </citation>
    <scope>NUCLEOTIDE SEQUENCE</scope>
    <source>
        <strain evidence="6">BCRC 34381</strain>
    </source>
</reference>
<dbReference type="PRINTS" id="PR00328">
    <property type="entry name" value="SAR1GTPBP"/>
</dbReference>
<dbReference type="PROSITE" id="PS51417">
    <property type="entry name" value="ARF"/>
    <property type="match status" value="1"/>
</dbReference>
<keyword evidence="4" id="KW-0479">Metal-binding</keyword>
<organism evidence="6 7">
    <name type="scientific">Coemansia biformis</name>
    <dbReference type="NCBI Taxonomy" id="1286918"/>
    <lineage>
        <taxon>Eukaryota</taxon>
        <taxon>Fungi</taxon>
        <taxon>Fungi incertae sedis</taxon>
        <taxon>Zoopagomycota</taxon>
        <taxon>Kickxellomycotina</taxon>
        <taxon>Kickxellomycetes</taxon>
        <taxon>Kickxellales</taxon>
        <taxon>Kickxellaceae</taxon>
        <taxon>Coemansia</taxon>
    </lineage>
</organism>
<keyword evidence="1 3" id="KW-0547">Nucleotide-binding</keyword>
<dbReference type="InterPro" id="IPR005225">
    <property type="entry name" value="Small_GTP-bd"/>
</dbReference>
<feature type="binding site" evidence="4">
    <location>
        <position position="55"/>
    </location>
    <ligand>
        <name>Mg(2+)</name>
        <dbReference type="ChEBI" id="CHEBI:18420"/>
    </ligand>
</feature>
<dbReference type="Proteomes" id="UP001143981">
    <property type="component" value="Unassembled WGS sequence"/>
</dbReference>
<sequence length="200" mass="21690">MFTLVSGAYRYFTRLDEYNVLILGLDGAGKTTLLERIKHQATGVGGMAPEKIQPTVGVNIVKVHRQRRVVRFMDLGGQKDLRGIWSSYFGDSHAVLFVVDSASADRMEEAKGVLLDLARQTELEGVPVLVLASKQDVADVKALLAVKELVNSIADTLDGRDVRVLGASGIDGAGLHEAVDWLLSRMLENSPARPPATSSY</sequence>
<feature type="binding site" evidence="3">
    <location>
        <begin position="24"/>
        <end position="31"/>
    </location>
    <ligand>
        <name>GTP</name>
        <dbReference type="ChEBI" id="CHEBI:37565"/>
    </ligand>
</feature>
<dbReference type="SUPFAM" id="SSF52540">
    <property type="entry name" value="P-loop containing nucleoside triphosphate hydrolases"/>
    <property type="match status" value="1"/>
</dbReference>
<keyword evidence="7" id="KW-1185">Reference proteome</keyword>
<evidence type="ECO:0000313" key="7">
    <source>
        <dbReference type="Proteomes" id="UP001143981"/>
    </source>
</evidence>
<dbReference type="GO" id="GO:0043001">
    <property type="term" value="P:Golgi to plasma membrane protein transport"/>
    <property type="evidence" value="ECO:0007669"/>
    <property type="project" value="TreeGrafter"/>
</dbReference>
<evidence type="ECO:0000256" key="2">
    <source>
        <dbReference type="ARBA" id="ARBA00023134"/>
    </source>
</evidence>
<dbReference type="InterPro" id="IPR024156">
    <property type="entry name" value="Small_GTPase_ARF"/>
</dbReference>
<evidence type="ECO:0000256" key="5">
    <source>
        <dbReference type="RuleBase" id="RU003925"/>
    </source>
</evidence>
<evidence type="ECO:0000256" key="1">
    <source>
        <dbReference type="ARBA" id="ARBA00022741"/>
    </source>
</evidence>
<dbReference type="PANTHER" id="PTHR45909">
    <property type="entry name" value="ADP-RIBOSYLATION FACTOR-RELATED PROTEIN 1"/>
    <property type="match status" value="1"/>
</dbReference>
<dbReference type="Pfam" id="PF00025">
    <property type="entry name" value="Arf"/>
    <property type="match status" value="1"/>
</dbReference>
<comment type="similarity">
    <text evidence="5">Belongs to the small GTPase superfamily. Arf family.</text>
</comment>
<dbReference type="InterPro" id="IPR027417">
    <property type="entry name" value="P-loop_NTPase"/>
</dbReference>
<feature type="binding site" evidence="4">
    <location>
        <position position="31"/>
    </location>
    <ligand>
        <name>Mg(2+)</name>
        <dbReference type="ChEBI" id="CHEBI:18420"/>
    </ligand>
</feature>
<protein>
    <submittedName>
        <fullName evidence="6">ADP-ribosylation factor protein 3</fullName>
    </submittedName>
</protein>
<dbReference type="PANTHER" id="PTHR45909:SF1">
    <property type="entry name" value="ADP-RIBOSYLATION FACTOR-RELATED PROTEIN 1"/>
    <property type="match status" value="1"/>
</dbReference>
<dbReference type="GO" id="GO:0006886">
    <property type="term" value="P:intracellular protein transport"/>
    <property type="evidence" value="ECO:0007669"/>
    <property type="project" value="TreeGrafter"/>
</dbReference>
<dbReference type="EMBL" id="JANBOI010000318">
    <property type="protein sequence ID" value="KAJ1731535.1"/>
    <property type="molecule type" value="Genomic_DNA"/>
</dbReference>
<keyword evidence="4" id="KW-0460">Magnesium</keyword>
<dbReference type="SMART" id="SM00178">
    <property type="entry name" value="SAR"/>
    <property type="match status" value="1"/>
</dbReference>
<gene>
    <name evidence="6" type="primary">ARL3</name>
    <name evidence="6" type="ORF">LPJ61_002487</name>
</gene>
<accession>A0A9W7YCE1</accession>
<name>A0A9W7YCE1_9FUNG</name>
<dbReference type="NCBIfam" id="TIGR00231">
    <property type="entry name" value="small_GTP"/>
    <property type="match status" value="1"/>
</dbReference>
<dbReference type="SMART" id="SM00177">
    <property type="entry name" value="ARF"/>
    <property type="match status" value="1"/>
</dbReference>
<dbReference type="AlphaFoldDB" id="A0A9W7YCE1"/>
<keyword evidence="2 3" id="KW-0342">GTP-binding</keyword>
<proteinExistence type="inferred from homology"/>
<dbReference type="GO" id="GO:0003924">
    <property type="term" value="F:GTPase activity"/>
    <property type="evidence" value="ECO:0007669"/>
    <property type="project" value="InterPro"/>
</dbReference>
<evidence type="ECO:0000313" key="6">
    <source>
        <dbReference type="EMBL" id="KAJ1731535.1"/>
    </source>
</evidence>
<comment type="caution">
    <text evidence="6">The sequence shown here is derived from an EMBL/GenBank/DDBJ whole genome shotgun (WGS) entry which is preliminary data.</text>
</comment>
<evidence type="ECO:0000256" key="3">
    <source>
        <dbReference type="PIRSR" id="PIRSR606689-1"/>
    </source>
</evidence>
<dbReference type="PROSITE" id="PS51419">
    <property type="entry name" value="RAB"/>
    <property type="match status" value="1"/>
</dbReference>